<dbReference type="CDD" id="cd10030">
    <property type="entry name" value="UDG-F4_TTUDGA_SPO1dp_like"/>
    <property type="match status" value="1"/>
</dbReference>
<feature type="domain" description="3'-5' exonuclease" evidence="1">
    <location>
        <begin position="182"/>
        <end position="371"/>
    </location>
</feature>
<dbReference type="PANTHER" id="PTHR10133">
    <property type="entry name" value="DNA POLYMERASE I"/>
    <property type="match status" value="1"/>
</dbReference>
<feature type="domain" description="Uracil-DNA glycosylase-like" evidence="3">
    <location>
        <begin position="17"/>
        <end position="167"/>
    </location>
</feature>
<dbReference type="GO" id="GO:0006302">
    <property type="term" value="P:double-strand break repair"/>
    <property type="evidence" value="ECO:0007669"/>
    <property type="project" value="TreeGrafter"/>
</dbReference>
<dbReference type="Gene3D" id="3.30.70.370">
    <property type="match status" value="1"/>
</dbReference>
<dbReference type="InterPro" id="IPR043502">
    <property type="entry name" value="DNA/RNA_pol_sf"/>
</dbReference>
<dbReference type="InterPro" id="IPR036397">
    <property type="entry name" value="RNaseH_sf"/>
</dbReference>
<dbReference type="GO" id="GO:0003887">
    <property type="term" value="F:DNA-directed DNA polymerase activity"/>
    <property type="evidence" value="ECO:0007669"/>
    <property type="project" value="InterPro"/>
</dbReference>
<dbReference type="AlphaFoldDB" id="A0A6H1ZB72"/>
<dbReference type="GO" id="GO:0003677">
    <property type="term" value="F:DNA binding"/>
    <property type="evidence" value="ECO:0007669"/>
    <property type="project" value="InterPro"/>
</dbReference>
<sequence length="786" mass="89723">MDCNLCPLRAYTTNPVFGFGNLNADIMLIGECPATKETLKKEPFVGKSGDLLNDILKSAKLKRNELFIANIINCQPPKNNIDFPDAKIALKKCPEIHLLPSIKKVSPKVIILLGNVPHRYFFNSEGITKKRGILREWRGFKVVPTLHPAFLLREHMHLKEDVINDFKYAKSLLTDTKHKIDYRIITTSSEFTAAIAHITSCKCIGVDVETTGLKVFKGDKIIGIGICINKDFAYYFPFRKTGFLNTGLEDIWNKEQIQQLINILENKNIIKTFHNSNFDCEFLNIDLGVDCVSIRDSLLLAHLLDENRQNNLESLTDTHYLDMVGYKKASEDLLKKHVDFTKLPADIVAKRCALDAIATYRLTDDFTKEIKNNESLYNYYQRFQLPLMPLLRKIQKRGFKIDIPYAQTIEKKYKNELDGLTYKIWKEAGYRFNVKSSDQLRALFADLKFPIIGLTKKEKMASTDIDTLKELKRITKHPIIDLILKYKKLEKLYTTYAIGLQKEAVDDIIHCKMNQCKIDKKGTTTGRLSSSEPNQQNIASNKDIKNMVCAREGYSLMQGDLKQAEVRVLAFLSKDHKLLDACMSSDIYKTMAVDVFHVSYEDVVSEQRDVMKTVVLGTLYGMGLDSLAALLNMSKRKAGDIQNKFFGAFKDAYKWVKEVKRFVHVNGYIQTVYGRIRHLPYIMSRDEEIVAEAERQAVNSMVQSPTFDYVSMALRRVDDALSKFDGGIIITVHDSIVVEIREEQVNEFISIMVDCMTQPVLPINVPMAVDIEVGKSWGNLINCQVN</sequence>
<protein>
    <submittedName>
        <fullName evidence="4">Putative DNA polymerase</fullName>
    </submittedName>
</protein>
<gene>
    <name evidence="4" type="ORF">TM448A00186_0065</name>
</gene>
<dbReference type="InterPro" id="IPR002562">
    <property type="entry name" value="3'-5'_exonuclease_dom"/>
</dbReference>
<dbReference type="SMART" id="SM00987">
    <property type="entry name" value="UreE_C"/>
    <property type="match status" value="1"/>
</dbReference>
<evidence type="ECO:0000313" key="4">
    <source>
        <dbReference type="EMBL" id="QJA45153.1"/>
    </source>
</evidence>
<dbReference type="InterPro" id="IPR002298">
    <property type="entry name" value="DNA_polymerase_A"/>
</dbReference>
<evidence type="ECO:0000259" key="3">
    <source>
        <dbReference type="SMART" id="SM00986"/>
    </source>
</evidence>
<dbReference type="PANTHER" id="PTHR10133:SF62">
    <property type="entry name" value="DNA POLYMERASE THETA"/>
    <property type="match status" value="1"/>
</dbReference>
<proteinExistence type="predicted"/>
<dbReference type="Pfam" id="PF03167">
    <property type="entry name" value="UDG"/>
    <property type="match status" value="1"/>
</dbReference>
<dbReference type="InterPro" id="IPR001098">
    <property type="entry name" value="DNA-dir_DNA_pol_A_palm_dom"/>
</dbReference>
<dbReference type="SUPFAM" id="SSF53098">
    <property type="entry name" value="Ribonuclease H-like"/>
    <property type="match status" value="1"/>
</dbReference>
<dbReference type="SMART" id="SM00474">
    <property type="entry name" value="35EXOc"/>
    <property type="match status" value="1"/>
</dbReference>
<dbReference type="GO" id="GO:0008408">
    <property type="term" value="F:3'-5' exonuclease activity"/>
    <property type="evidence" value="ECO:0007669"/>
    <property type="project" value="InterPro"/>
</dbReference>
<organism evidence="4">
    <name type="scientific">viral metagenome</name>
    <dbReference type="NCBI Taxonomy" id="1070528"/>
    <lineage>
        <taxon>unclassified sequences</taxon>
        <taxon>metagenomes</taxon>
        <taxon>organismal metagenomes</taxon>
    </lineage>
</organism>
<dbReference type="Pfam" id="PF00476">
    <property type="entry name" value="DNA_pol_A"/>
    <property type="match status" value="1"/>
</dbReference>
<dbReference type="Pfam" id="PF01612">
    <property type="entry name" value="DNA_pol_A_exo1"/>
    <property type="match status" value="1"/>
</dbReference>
<dbReference type="SUPFAM" id="SSF56672">
    <property type="entry name" value="DNA/RNA polymerases"/>
    <property type="match status" value="1"/>
</dbReference>
<dbReference type="Gene3D" id="3.40.470.10">
    <property type="entry name" value="Uracil-DNA glycosylase-like domain"/>
    <property type="match status" value="1"/>
</dbReference>
<accession>A0A6H1ZB72</accession>
<dbReference type="PRINTS" id="PR00868">
    <property type="entry name" value="DNAPOLI"/>
</dbReference>
<dbReference type="EMBL" id="MT143986">
    <property type="protein sequence ID" value="QJA45153.1"/>
    <property type="molecule type" value="Genomic_DNA"/>
</dbReference>
<dbReference type="SUPFAM" id="SSF52141">
    <property type="entry name" value="Uracil-DNA glycosylase-like"/>
    <property type="match status" value="1"/>
</dbReference>
<dbReference type="InterPro" id="IPR036895">
    <property type="entry name" value="Uracil-DNA_glycosylase-like_sf"/>
</dbReference>
<dbReference type="GO" id="GO:0006261">
    <property type="term" value="P:DNA-templated DNA replication"/>
    <property type="evidence" value="ECO:0007669"/>
    <property type="project" value="InterPro"/>
</dbReference>
<dbReference type="Gene3D" id="3.30.420.10">
    <property type="entry name" value="Ribonuclease H-like superfamily/Ribonuclease H"/>
    <property type="match status" value="1"/>
</dbReference>
<evidence type="ECO:0000259" key="2">
    <source>
        <dbReference type="SMART" id="SM00482"/>
    </source>
</evidence>
<dbReference type="Gene3D" id="1.20.1060.10">
    <property type="entry name" value="Taq DNA Polymerase, Chain T, domain 4"/>
    <property type="match status" value="1"/>
</dbReference>
<dbReference type="SMART" id="SM00482">
    <property type="entry name" value="POLAc"/>
    <property type="match status" value="1"/>
</dbReference>
<evidence type="ECO:0000259" key="1">
    <source>
        <dbReference type="SMART" id="SM00474"/>
    </source>
</evidence>
<feature type="domain" description="DNA-directed DNA polymerase family A palm" evidence="2">
    <location>
        <begin position="541"/>
        <end position="744"/>
    </location>
</feature>
<dbReference type="Gene3D" id="1.10.150.20">
    <property type="entry name" value="5' to 3' exonuclease, C-terminal subdomain"/>
    <property type="match status" value="1"/>
</dbReference>
<reference evidence="4" key="1">
    <citation type="submission" date="2020-03" db="EMBL/GenBank/DDBJ databases">
        <title>The deep terrestrial virosphere.</title>
        <authorList>
            <person name="Holmfeldt K."/>
            <person name="Nilsson E."/>
            <person name="Simone D."/>
            <person name="Lopez-Fernandez M."/>
            <person name="Wu X."/>
            <person name="de Brujin I."/>
            <person name="Lundin D."/>
            <person name="Andersson A."/>
            <person name="Bertilsson S."/>
            <person name="Dopson M."/>
        </authorList>
    </citation>
    <scope>NUCLEOTIDE SEQUENCE</scope>
    <source>
        <strain evidence="4">TM448A00186</strain>
    </source>
</reference>
<dbReference type="InterPro" id="IPR012337">
    <property type="entry name" value="RNaseH-like_sf"/>
</dbReference>
<dbReference type="SMART" id="SM00986">
    <property type="entry name" value="UDG"/>
    <property type="match status" value="1"/>
</dbReference>
<name>A0A6H1ZB72_9ZZZZ</name>
<dbReference type="InterPro" id="IPR005122">
    <property type="entry name" value="Uracil-DNA_glycosylase-like"/>
</dbReference>